<reference evidence="1 2" key="1">
    <citation type="submission" date="2018-06" db="EMBL/GenBank/DDBJ databases">
        <title>Lujinxingia sediminis gen. nov. sp. nov., a new facultative anaerobic member of the class Deltaproteobacteria, and proposal of Lujinxingaceae fam. nov.</title>
        <authorList>
            <person name="Guo L.-Y."/>
            <person name="Li C.-M."/>
            <person name="Wang S."/>
            <person name="Du Z.-J."/>
        </authorList>
    </citation>
    <scope>NUCLEOTIDE SEQUENCE [LARGE SCALE GENOMIC DNA]</scope>
    <source>
        <strain evidence="1 2">FA350</strain>
    </source>
</reference>
<evidence type="ECO:0000313" key="1">
    <source>
        <dbReference type="EMBL" id="AWV88456.1"/>
    </source>
</evidence>
<accession>A0A2Z4FIF7</accession>
<name>A0A2Z4FIF7_9DELT</name>
<sequence length="78" mass="8708">MQLGVGRHPAQPKRINRLGQRIGHRPDEHLLCAHELTERRGVGRGEPRAPVDLTDLDLSGGRQNADLFLPQDLVDDLI</sequence>
<organism evidence="1 2">
    <name type="scientific">Bradymonas sediminis</name>
    <dbReference type="NCBI Taxonomy" id="1548548"/>
    <lineage>
        <taxon>Bacteria</taxon>
        <taxon>Deltaproteobacteria</taxon>
        <taxon>Bradymonadales</taxon>
        <taxon>Bradymonadaceae</taxon>
        <taxon>Bradymonas</taxon>
    </lineage>
</organism>
<protein>
    <submittedName>
        <fullName evidence="1">Uncharacterized protein</fullName>
    </submittedName>
</protein>
<proteinExistence type="predicted"/>
<dbReference type="KEGG" id="bsed:DN745_03475"/>
<keyword evidence="2" id="KW-1185">Reference proteome</keyword>
<dbReference type="AlphaFoldDB" id="A0A2Z4FIF7"/>
<dbReference type="Proteomes" id="UP000249799">
    <property type="component" value="Chromosome"/>
</dbReference>
<evidence type="ECO:0000313" key="2">
    <source>
        <dbReference type="Proteomes" id="UP000249799"/>
    </source>
</evidence>
<dbReference type="EMBL" id="CP030032">
    <property type="protein sequence ID" value="AWV88456.1"/>
    <property type="molecule type" value="Genomic_DNA"/>
</dbReference>
<gene>
    <name evidence="1" type="ORF">DN745_03475</name>
</gene>